<dbReference type="AlphaFoldDB" id="A0A8S3APP6"/>
<feature type="non-terminal residue" evidence="3">
    <location>
        <position position="1"/>
    </location>
</feature>
<dbReference type="Proteomes" id="UP000676336">
    <property type="component" value="Unassembled WGS sequence"/>
</dbReference>
<evidence type="ECO:0000313" key="3">
    <source>
        <dbReference type="EMBL" id="CAF4750554.1"/>
    </source>
</evidence>
<sequence length="47" mass="5768">MTVDKQREVDERIEGERVEQVRKQIIEEERIKLLREHAHRLLGYLPK</sequence>
<feature type="domain" description="Trichohyalin-plectin-homology" evidence="2">
    <location>
        <begin position="4"/>
        <end position="47"/>
    </location>
</feature>
<proteinExistence type="predicted"/>
<dbReference type="InterPro" id="IPR043597">
    <property type="entry name" value="TPH_dom"/>
</dbReference>
<dbReference type="EMBL" id="CAJOBI010137071">
    <property type="protein sequence ID" value="CAF4750554.1"/>
    <property type="molecule type" value="Genomic_DNA"/>
</dbReference>
<name>A0A8S3APP6_9BILA</name>
<gene>
    <name evidence="3" type="ORF">SMN809_LOCUS45111</name>
</gene>
<accession>A0A8S3APP6</accession>
<organism evidence="3 4">
    <name type="scientific">Rotaria magnacalcarata</name>
    <dbReference type="NCBI Taxonomy" id="392030"/>
    <lineage>
        <taxon>Eukaryota</taxon>
        <taxon>Metazoa</taxon>
        <taxon>Spiralia</taxon>
        <taxon>Gnathifera</taxon>
        <taxon>Rotifera</taxon>
        <taxon>Eurotatoria</taxon>
        <taxon>Bdelloidea</taxon>
        <taxon>Philodinida</taxon>
        <taxon>Philodinidae</taxon>
        <taxon>Rotaria</taxon>
    </lineage>
</organism>
<protein>
    <recommendedName>
        <fullName evidence="2">Trichohyalin-plectin-homology domain-containing protein</fullName>
    </recommendedName>
</protein>
<keyword evidence="1" id="KW-0175">Coiled coil</keyword>
<comment type="caution">
    <text evidence="3">The sequence shown here is derived from an EMBL/GenBank/DDBJ whole genome shotgun (WGS) entry which is preliminary data.</text>
</comment>
<reference evidence="3" key="1">
    <citation type="submission" date="2021-02" db="EMBL/GenBank/DDBJ databases">
        <authorList>
            <person name="Nowell W R."/>
        </authorList>
    </citation>
    <scope>NUCLEOTIDE SEQUENCE</scope>
</reference>
<evidence type="ECO:0000313" key="4">
    <source>
        <dbReference type="Proteomes" id="UP000676336"/>
    </source>
</evidence>
<evidence type="ECO:0000256" key="1">
    <source>
        <dbReference type="ARBA" id="ARBA00023054"/>
    </source>
</evidence>
<evidence type="ECO:0000259" key="2">
    <source>
        <dbReference type="Pfam" id="PF13868"/>
    </source>
</evidence>
<dbReference type="Pfam" id="PF13868">
    <property type="entry name" value="TPH"/>
    <property type="match status" value="1"/>
</dbReference>